<dbReference type="STRING" id="171383.AKJ31_01685"/>
<sequence length="493" mass="54733">MQKNHVSKNVPLLRQKFLLVCLVFLAITLGMLGFSFYYHGFSLNEVLLAFVALAFSAYAYRDYTRHLSTLERIHDALVQAKNGKTHVRITETKGLGEVGFVAWALNDFLDIIETNSRELSNSFEATGKGKYYRKLMTDGMPKGFARTMHEVNQAVDSMNKVHIFARQNRLKSELHRINTGNLLGNLKNNQAELVNLSSKMDDVLNIATESRDGAEESRALVEKIRIALASMTECMQNMESTAQELGEESGRISETIDVITGIAEQTNLLALNAAIEAARAGEVGRGFAVVADEVRLLADRTRESTHNISQTIHSITGRIHEVVSQTSEVSQQTSIVANEVDHFHDSFDKVATASEATIKLANETKDMSFASLVKLDHIVYMQNGYIALEKNGVGTEADAVQVDHFNCRLGQWYYNGEGSDTFSHLSSFKLMESSHAVVHKNMRVAMDLVKEDWLGDDDVLAELLSVVEGAEHASMDVVNAITNVVQEKHAQYA</sequence>
<dbReference type="OrthoDB" id="9808588at2"/>
<keyword evidence="4" id="KW-0472">Membrane</keyword>
<name>A0A0M0I459_9VIBR</name>
<keyword evidence="4" id="KW-0812">Transmembrane</keyword>
<evidence type="ECO:0000256" key="1">
    <source>
        <dbReference type="ARBA" id="ARBA00004370"/>
    </source>
</evidence>
<dbReference type="Proteomes" id="UP000037530">
    <property type="component" value="Unassembled WGS sequence"/>
</dbReference>
<dbReference type="GO" id="GO:0016020">
    <property type="term" value="C:membrane"/>
    <property type="evidence" value="ECO:0007669"/>
    <property type="project" value="UniProtKB-SubCell"/>
</dbReference>
<dbReference type="PROSITE" id="PS50111">
    <property type="entry name" value="CHEMOTAXIS_TRANSDUC_2"/>
    <property type="match status" value="1"/>
</dbReference>
<dbReference type="PANTHER" id="PTHR32089">
    <property type="entry name" value="METHYL-ACCEPTING CHEMOTAXIS PROTEIN MCPB"/>
    <property type="match status" value="1"/>
</dbReference>
<dbReference type="Gene3D" id="1.10.287.950">
    <property type="entry name" value="Methyl-accepting chemotaxis protein"/>
    <property type="match status" value="1"/>
</dbReference>
<evidence type="ECO:0000256" key="4">
    <source>
        <dbReference type="SAM" id="Phobius"/>
    </source>
</evidence>
<evidence type="ECO:0000259" key="5">
    <source>
        <dbReference type="PROSITE" id="PS50111"/>
    </source>
</evidence>
<dbReference type="SUPFAM" id="SSF58104">
    <property type="entry name" value="Methyl-accepting chemotaxis protein (MCP) signaling domain"/>
    <property type="match status" value="1"/>
</dbReference>
<dbReference type="InterPro" id="IPR025991">
    <property type="entry name" value="Chemoreceptor_zinc-bind_dom"/>
</dbReference>
<dbReference type="Pfam" id="PF13682">
    <property type="entry name" value="CZB"/>
    <property type="match status" value="1"/>
</dbReference>
<evidence type="ECO:0000256" key="2">
    <source>
        <dbReference type="ARBA" id="ARBA00023224"/>
    </source>
</evidence>
<dbReference type="PANTHER" id="PTHR32089:SF41">
    <property type="entry name" value="METHYL-ACCEPTING CHEMOTAXIS PROTEIN"/>
    <property type="match status" value="1"/>
</dbReference>
<feature type="domain" description="Methyl-accepting transducer" evidence="5">
    <location>
        <begin position="185"/>
        <end position="371"/>
    </location>
</feature>
<reference evidence="7" key="1">
    <citation type="submission" date="2015-08" db="EMBL/GenBank/DDBJ databases">
        <title>Vibrio galatheae sp. nov., a novel member of the Vibrionaceae family isolated from the Solomon Islands.</title>
        <authorList>
            <person name="Giubergia S."/>
            <person name="Machado H."/>
            <person name="Mateiu R.V."/>
            <person name="Gram L."/>
        </authorList>
    </citation>
    <scope>NUCLEOTIDE SEQUENCE [LARGE SCALE GENOMIC DNA]</scope>
    <source>
        <strain evidence="7">DSM 19134</strain>
    </source>
</reference>
<evidence type="ECO:0000256" key="3">
    <source>
        <dbReference type="PROSITE-ProRule" id="PRU00284"/>
    </source>
</evidence>
<protein>
    <submittedName>
        <fullName evidence="6">Chemotaxis protein</fullName>
    </submittedName>
</protein>
<keyword evidence="2 3" id="KW-0807">Transducer</keyword>
<proteinExistence type="predicted"/>
<evidence type="ECO:0000313" key="6">
    <source>
        <dbReference type="EMBL" id="KOO09100.1"/>
    </source>
</evidence>
<organism evidence="6 7">
    <name type="scientific">Vibrio hepatarius</name>
    <dbReference type="NCBI Taxonomy" id="171383"/>
    <lineage>
        <taxon>Bacteria</taxon>
        <taxon>Pseudomonadati</taxon>
        <taxon>Pseudomonadota</taxon>
        <taxon>Gammaproteobacteria</taxon>
        <taxon>Vibrionales</taxon>
        <taxon>Vibrionaceae</taxon>
        <taxon>Vibrio</taxon>
        <taxon>Vibrio oreintalis group</taxon>
    </lineage>
</organism>
<dbReference type="AlphaFoldDB" id="A0A0M0I459"/>
<dbReference type="PATRIC" id="fig|171383.3.peg.349"/>
<dbReference type="Gene3D" id="1.20.120.30">
    <property type="entry name" value="Aspartate receptor, ligand-binding domain"/>
    <property type="match status" value="1"/>
</dbReference>
<gene>
    <name evidence="6" type="ORF">AKJ31_01685</name>
</gene>
<evidence type="ECO:0000313" key="7">
    <source>
        <dbReference type="Proteomes" id="UP000037530"/>
    </source>
</evidence>
<dbReference type="Pfam" id="PF00015">
    <property type="entry name" value="MCPsignal"/>
    <property type="match status" value="1"/>
</dbReference>
<dbReference type="RefSeq" id="WP_053407353.1">
    <property type="nucleotide sequence ID" value="NZ_DAIPHI010000011.1"/>
</dbReference>
<dbReference type="EMBL" id="LHPI01000001">
    <property type="protein sequence ID" value="KOO09100.1"/>
    <property type="molecule type" value="Genomic_DNA"/>
</dbReference>
<dbReference type="SMART" id="SM00283">
    <property type="entry name" value="MA"/>
    <property type="match status" value="1"/>
</dbReference>
<comment type="caution">
    <text evidence="6">The sequence shown here is derived from an EMBL/GenBank/DDBJ whole genome shotgun (WGS) entry which is preliminary data.</text>
</comment>
<dbReference type="InterPro" id="IPR004089">
    <property type="entry name" value="MCPsignal_dom"/>
</dbReference>
<keyword evidence="7" id="KW-1185">Reference proteome</keyword>
<keyword evidence="4" id="KW-1133">Transmembrane helix</keyword>
<dbReference type="GO" id="GO:0006935">
    <property type="term" value="P:chemotaxis"/>
    <property type="evidence" value="ECO:0007669"/>
    <property type="project" value="UniProtKB-ARBA"/>
</dbReference>
<dbReference type="GO" id="GO:0007165">
    <property type="term" value="P:signal transduction"/>
    <property type="evidence" value="ECO:0007669"/>
    <property type="project" value="UniProtKB-KW"/>
</dbReference>
<comment type="subcellular location">
    <subcellularLocation>
        <location evidence="1">Membrane</location>
    </subcellularLocation>
</comment>
<accession>A0A0M0I459</accession>
<feature type="transmembrane region" description="Helical" evidence="4">
    <location>
        <begin position="17"/>
        <end position="37"/>
    </location>
</feature>